<dbReference type="EMBL" id="KN550495">
    <property type="protein sequence ID" value="KHJ94037.1"/>
    <property type="molecule type" value="Genomic_DNA"/>
</dbReference>
<dbReference type="AlphaFoldDB" id="A0A0B1TDY3"/>
<feature type="compositionally biased region" description="Polar residues" evidence="1">
    <location>
        <begin position="92"/>
        <end position="101"/>
    </location>
</feature>
<feature type="compositionally biased region" description="Basic and acidic residues" evidence="1">
    <location>
        <begin position="150"/>
        <end position="175"/>
    </location>
</feature>
<reference evidence="2 3" key="1">
    <citation type="submission" date="2014-03" db="EMBL/GenBank/DDBJ databases">
        <title>Draft genome of the hookworm Oesophagostomum dentatum.</title>
        <authorList>
            <person name="Mitreva M."/>
        </authorList>
    </citation>
    <scope>NUCLEOTIDE SEQUENCE [LARGE SCALE GENOMIC DNA]</scope>
    <source>
        <strain evidence="2 3">OD-Hann</strain>
    </source>
</reference>
<keyword evidence="3" id="KW-1185">Reference proteome</keyword>
<proteinExistence type="predicted"/>
<feature type="region of interest" description="Disordered" evidence="1">
    <location>
        <begin position="131"/>
        <end position="175"/>
    </location>
</feature>
<protein>
    <submittedName>
        <fullName evidence="2">Uncharacterized protein</fullName>
    </submittedName>
</protein>
<feature type="region of interest" description="Disordered" evidence="1">
    <location>
        <begin position="17"/>
        <end position="39"/>
    </location>
</feature>
<feature type="region of interest" description="Disordered" evidence="1">
    <location>
        <begin position="92"/>
        <end position="118"/>
    </location>
</feature>
<evidence type="ECO:0000313" key="2">
    <source>
        <dbReference type="EMBL" id="KHJ94037.1"/>
    </source>
</evidence>
<accession>A0A0B1TDY3</accession>
<feature type="non-terminal residue" evidence="2">
    <location>
        <position position="1"/>
    </location>
</feature>
<gene>
    <name evidence="2" type="ORF">OESDEN_06041</name>
</gene>
<feature type="compositionally biased region" description="Basic and acidic residues" evidence="1">
    <location>
        <begin position="102"/>
        <end position="111"/>
    </location>
</feature>
<feature type="compositionally biased region" description="Low complexity" evidence="1">
    <location>
        <begin position="133"/>
        <end position="145"/>
    </location>
</feature>
<name>A0A0B1TDY3_OESDE</name>
<dbReference type="OrthoDB" id="10444963at2759"/>
<organism evidence="2 3">
    <name type="scientific">Oesophagostomum dentatum</name>
    <name type="common">Nodular worm</name>
    <dbReference type="NCBI Taxonomy" id="61180"/>
    <lineage>
        <taxon>Eukaryota</taxon>
        <taxon>Metazoa</taxon>
        <taxon>Ecdysozoa</taxon>
        <taxon>Nematoda</taxon>
        <taxon>Chromadorea</taxon>
        <taxon>Rhabditida</taxon>
        <taxon>Rhabditina</taxon>
        <taxon>Rhabditomorpha</taxon>
        <taxon>Strongyloidea</taxon>
        <taxon>Strongylidae</taxon>
        <taxon>Oesophagostomum</taxon>
    </lineage>
</organism>
<dbReference type="Proteomes" id="UP000053660">
    <property type="component" value="Unassembled WGS sequence"/>
</dbReference>
<evidence type="ECO:0000313" key="3">
    <source>
        <dbReference type="Proteomes" id="UP000053660"/>
    </source>
</evidence>
<evidence type="ECO:0000256" key="1">
    <source>
        <dbReference type="SAM" id="MobiDB-lite"/>
    </source>
</evidence>
<sequence length="175" mass="19751">IQTGLAIVDDQYGYYPEPAPDRFSDPDFNPIYSEDSHQRGTDHALIGSAENYNFNNKDDVKMVSVKPEDYPRSRAESHEATPKFLRKLSMALSSRSRANSESQHDDIEKDGFGGLDRVNKNCYQNPSLDAVTEESTYSTYSTVTTNVEMPSEKDERDKGVQDGHKDSKTIGRFEL</sequence>